<dbReference type="InterPro" id="IPR036510">
    <property type="entry name" value="Ribosomal_bS20_sf"/>
</dbReference>
<evidence type="ECO:0000256" key="3">
    <source>
        <dbReference type="ARBA" id="ARBA00022884"/>
    </source>
</evidence>
<comment type="similarity">
    <text evidence="1 7">Belongs to the bacterial ribosomal protein bS20 family.</text>
</comment>
<evidence type="ECO:0000256" key="1">
    <source>
        <dbReference type="ARBA" id="ARBA00007634"/>
    </source>
</evidence>
<evidence type="ECO:0000256" key="7">
    <source>
        <dbReference type="HAMAP-Rule" id="MF_00500"/>
    </source>
</evidence>
<name>A0A1F5RYP3_9BACT</name>
<comment type="caution">
    <text evidence="8">The sequence shown here is derived from an EMBL/GenBank/DDBJ whole genome shotgun (WGS) entry which is preliminary data.</text>
</comment>
<dbReference type="PANTHER" id="PTHR33398">
    <property type="entry name" value="30S RIBOSOMAL PROTEIN S20"/>
    <property type="match status" value="1"/>
</dbReference>
<dbReference type="AlphaFoldDB" id="A0A1F5RYP3"/>
<accession>A0A1F5RYP3</accession>
<reference evidence="8 9" key="1">
    <citation type="journal article" date="2016" name="Nat. Commun.">
        <title>Thousands of microbial genomes shed light on interconnected biogeochemical processes in an aquifer system.</title>
        <authorList>
            <person name="Anantharaman K."/>
            <person name="Brown C.T."/>
            <person name="Hug L.A."/>
            <person name="Sharon I."/>
            <person name="Castelle C.J."/>
            <person name="Probst A.J."/>
            <person name="Thomas B.C."/>
            <person name="Singh A."/>
            <person name="Wilkins M.J."/>
            <person name="Karaoz U."/>
            <person name="Brodie E.L."/>
            <person name="Williams K.H."/>
            <person name="Hubbard S.S."/>
            <person name="Banfield J.F."/>
        </authorList>
    </citation>
    <scope>NUCLEOTIDE SEQUENCE [LARGE SCALE GENOMIC DNA]</scope>
</reference>
<keyword evidence="3 7" id="KW-0694">RNA-binding</keyword>
<dbReference type="STRING" id="1797988.A3I35_02950"/>
<gene>
    <name evidence="7" type="primary">rpsT</name>
    <name evidence="8" type="ORF">A3I35_02950</name>
</gene>
<sequence>MPNIKAAAKALRKSKKLQIRNTKVKSNLESLIKKSRKAITAKSDTVKDLIQQAIKAIDKAAQKGIIKPNTGKRKKSRLMKKFNTMISK</sequence>
<dbReference type="HAMAP" id="MF_00500">
    <property type="entry name" value="Ribosomal_bS20"/>
    <property type="match status" value="1"/>
</dbReference>
<dbReference type="NCBIfam" id="TIGR00029">
    <property type="entry name" value="S20"/>
    <property type="match status" value="1"/>
</dbReference>
<dbReference type="GO" id="GO:0005829">
    <property type="term" value="C:cytosol"/>
    <property type="evidence" value="ECO:0007669"/>
    <property type="project" value="TreeGrafter"/>
</dbReference>
<dbReference type="PANTHER" id="PTHR33398:SF1">
    <property type="entry name" value="SMALL RIBOSOMAL SUBUNIT PROTEIN BS20C"/>
    <property type="match status" value="1"/>
</dbReference>
<evidence type="ECO:0000313" key="9">
    <source>
        <dbReference type="Proteomes" id="UP000177878"/>
    </source>
</evidence>
<dbReference type="Gene3D" id="1.20.58.110">
    <property type="entry name" value="Ribosomal protein S20"/>
    <property type="match status" value="1"/>
</dbReference>
<dbReference type="GO" id="GO:0070181">
    <property type="term" value="F:small ribosomal subunit rRNA binding"/>
    <property type="evidence" value="ECO:0007669"/>
    <property type="project" value="TreeGrafter"/>
</dbReference>
<keyword evidence="4 7" id="KW-0689">Ribosomal protein</keyword>
<protein>
    <recommendedName>
        <fullName evidence="6 7">Small ribosomal subunit protein bS20</fullName>
    </recommendedName>
</protein>
<comment type="function">
    <text evidence="7">Binds directly to 16S ribosomal RNA.</text>
</comment>
<dbReference type="GO" id="GO:0015935">
    <property type="term" value="C:small ribosomal subunit"/>
    <property type="evidence" value="ECO:0007669"/>
    <property type="project" value="TreeGrafter"/>
</dbReference>
<proteinExistence type="inferred from homology"/>
<evidence type="ECO:0000256" key="5">
    <source>
        <dbReference type="ARBA" id="ARBA00023274"/>
    </source>
</evidence>
<dbReference type="GO" id="GO:0003735">
    <property type="term" value="F:structural constituent of ribosome"/>
    <property type="evidence" value="ECO:0007669"/>
    <property type="project" value="InterPro"/>
</dbReference>
<organism evidence="8 9">
    <name type="scientific">Candidatus Falkowbacteria bacterium RIFCSPLOWO2_02_FULL_45_15</name>
    <dbReference type="NCBI Taxonomy" id="1797988"/>
    <lineage>
        <taxon>Bacteria</taxon>
        <taxon>Candidatus Falkowiibacteriota</taxon>
    </lineage>
</organism>
<evidence type="ECO:0000313" key="8">
    <source>
        <dbReference type="EMBL" id="OGF19528.1"/>
    </source>
</evidence>
<keyword evidence="2 7" id="KW-0699">rRNA-binding</keyword>
<evidence type="ECO:0000256" key="2">
    <source>
        <dbReference type="ARBA" id="ARBA00022730"/>
    </source>
</evidence>
<dbReference type="Pfam" id="PF01649">
    <property type="entry name" value="Ribosomal_S20p"/>
    <property type="match status" value="1"/>
</dbReference>
<dbReference type="SUPFAM" id="SSF46992">
    <property type="entry name" value="Ribosomal protein S20"/>
    <property type="match status" value="1"/>
</dbReference>
<keyword evidence="5 7" id="KW-0687">Ribonucleoprotein</keyword>
<dbReference type="EMBL" id="MFFV01000028">
    <property type="protein sequence ID" value="OGF19528.1"/>
    <property type="molecule type" value="Genomic_DNA"/>
</dbReference>
<dbReference type="Proteomes" id="UP000177878">
    <property type="component" value="Unassembled WGS sequence"/>
</dbReference>
<evidence type="ECO:0000256" key="6">
    <source>
        <dbReference type="ARBA" id="ARBA00035136"/>
    </source>
</evidence>
<dbReference type="GO" id="GO:0006412">
    <property type="term" value="P:translation"/>
    <property type="evidence" value="ECO:0007669"/>
    <property type="project" value="UniProtKB-UniRule"/>
</dbReference>
<evidence type="ECO:0000256" key="4">
    <source>
        <dbReference type="ARBA" id="ARBA00022980"/>
    </source>
</evidence>
<dbReference type="InterPro" id="IPR002583">
    <property type="entry name" value="Ribosomal_bS20"/>
</dbReference>